<reference evidence="3" key="1">
    <citation type="submission" date="2015-07" db="EMBL/GenBank/DDBJ databases">
        <title>Fjat-14205 dsm 2895.</title>
        <authorList>
            <person name="Liu B."/>
            <person name="Wang J."/>
            <person name="Zhu Y."/>
            <person name="Liu G."/>
            <person name="Chen Q."/>
            <person name="Chen Z."/>
            <person name="Lan J."/>
            <person name="Che J."/>
            <person name="Ge C."/>
            <person name="Shi H."/>
            <person name="Pan Z."/>
            <person name="Liu X."/>
        </authorList>
    </citation>
    <scope>NUCLEOTIDE SEQUENCE [LARGE SCALE GENOMIC DNA]</scope>
    <source>
        <strain evidence="3">DSM 25560</strain>
    </source>
</reference>
<evidence type="ECO:0000313" key="3">
    <source>
        <dbReference type="Proteomes" id="UP000050668"/>
    </source>
</evidence>
<keyword evidence="3" id="KW-1185">Reference proteome</keyword>
<dbReference type="Proteomes" id="UP000050668">
    <property type="component" value="Unassembled WGS sequence"/>
</dbReference>
<gene>
    <name evidence="2" type="ORF">AEA09_11385</name>
</gene>
<dbReference type="PROSITE" id="PS51257">
    <property type="entry name" value="PROKAR_LIPOPROTEIN"/>
    <property type="match status" value="1"/>
</dbReference>
<feature type="signal peptide" evidence="1">
    <location>
        <begin position="1"/>
        <end position="21"/>
    </location>
</feature>
<feature type="chain" id="PRO_5047090838" description="DUF4358 domain-containing protein" evidence="1">
    <location>
        <begin position="22"/>
        <end position="160"/>
    </location>
</feature>
<dbReference type="EMBL" id="LGRV01000003">
    <property type="protein sequence ID" value="KOS69086.1"/>
    <property type="molecule type" value="Genomic_DNA"/>
</dbReference>
<proteinExistence type="predicted"/>
<evidence type="ECO:0000313" key="2">
    <source>
        <dbReference type="EMBL" id="KOS69086.1"/>
    </source>
</evidence>
<dbReference type="RefSeq" id="WP_053583948.1">
    <property type="nucleotide sequence ID" value="NZ_LGRV01000003.1"/>
</dbReference>
<sequence length="160" mass="18355">MKKMMLIMLTMVLAMVVSACSGDKTTTIEASKSAKEMADQMLKEVEQPDLMELSEEEMQNLYNIDPAKLEDFSVRVPMMNVKTNEIAIFKVKDEKDVADVEAAAKQRAENVMKQFEQYLPDQYENAKNHKIVVKGNYVLLVISDRADELIKVYDSFFEEK</sequence>
<dbReference type="InterPro" id="IPR025648">
    <property type="entry name" value="DUF4358"/>
</dbReference>
<organism evidence="2 3">
    <name type="scientific">Lysinibacillus contaminans</name>
    <dbReference type="NCBI Taxonomy" id="1293441"/>
    <lineage>
        <taxon>Bacteria</taxon>
        <taxon>Bacillati</taxon>
        <taxon>Bacillota</taxon>
        <taxon>Bacilli</taxon>
        <taxon>Bacillales</taxon>
        <taxon>Bacillaceae</taxon>
        <taxon>Lysinibacillus</taxon>
    </lineage>
</organism>
<evidence type="ECO:0000256" key="1">
    <source>
        <dbReference type="SAM" id="SignalP"/>
    </source>
</evidence>
<protein>
    <recommendedName>
        <fullName evidence="4">DUF4358 domain-containing protein</fullName>
    </recommendedName>
</protein>
<keyword evidence="1" id="KW-0732">Signal</keyword>
<evidence type="ECO:0008006" key="4">
    <source>
        <dbReference type="Google" id="ProtNLM"/>
    </source>
</evidence>
<dbReference type="Pfam" id="PF14270">
    <property type="entry name" value="DUF4358"/>
    <property type="match status" value="1"/>
</dbReference>
<accession>A0ABR5K2K8</accession>
<dbReference type="SUPFAM" id="SSF55347">
    <property type="entry name" value="Glyceraldehyde-3-phosphate dehydrogenase-like, C-terminal domain"/>
    <property type="match status" value="1"/>
</dbReference>
<name>A0ABR5K2K8_9BACI</name>
<comment type="caution">
    <text evidence="2">The sequence shown here is derived from an EMBL/GenBank/DDBJ whole genome shotgun (WGS) entry which is preliminary data.</text>
</comment>